<dbReference type="GO" id="GO:0005344">
    <property type="term" value="F:oxygen carrier activity"/>
    <property type="evidence" value="ECO:0007669"/>
    <property type="project" value="UniProtKB-KW"/>
</dbReference>
<name>A0A4S1CF75_9BACT</name>
<organism evidence="6 7">
    <name type="scientific">Geomonas terrae</name>
    <dbReference type="NCBI Taxonomy" id="2562681"/>
    <lineage>
        <taxon>Bacteria</taxon>
        <taxon>Pseudomonadati</taxon>
        <taxon>Thermodesulfobacteriota</taxon>
        <taxon>Desulfuromonadia</taxon>
        <taxon>Geobacterales</taxon>
        <taxon>Geobacteraceae</taxon>
        <taxon>Geomonas</taxon>
    </lineage>
</organism>
<keyword evidence="2" id="KW-0561">Oxygen transport</keyword>
<accession>A0A4S1CF75</accession>
<feature type="domain" description="Hemerythrin-like" evidence="5">
    <location>
        <begin position="13"/>
        <end position="128"/>
    </location>
</feature>
<evidence type="ECO:0000256" key="4">
    <source>
        <dbReference type="ARBA" id="ARBA00023004"/>
    </source>
</evidence>
<dbReference type="InterPro" id="IPR012312">
    <property type="entry name" value="Hemerythrin-like"/>
</dbReference>
<keyword evidence="2" id="KW-0813">Transport</keyword>
<comment type="similarity">
    <text evidence="1">Belongs to the hemerythrin family.</text>
</comment>
<evidence type="ECO:0000313" key="6">
    <source>
        <dbReference type="EMBL" id="TGU71710.1"/>
    </source>
</evidence>
<evidence type="ECO:0000256" key="1">
    <source>
        <dbReference type="ARBA" id="ARBA00010587"/>
    </source>
</evidence>
<keyword evidence="3" id="KW-0479">Metal-binding</keyword>
<dbReference type="PROSITE" id="PS00550">
    <property type="entry name" value="HEMERYTHRINS"/>
    <property type="match status" value="1"/>
</dbReference>
<dbReference type="Pfam" id="PF01814">
    <property type="entry name" value="Hemerythrin"/>
    <property type="match status" value="1"/>
</dbReference>
<dbReference type="GO" id="GO:0046872">
    <property type="term" value="F:metal ion binding"/>
    <property type="evidence" value="ECO:0007669"/>
    <property type="project" value="UniProtKB-KW"/>
</dbReference>
<evidence type="ECO:0000256" key="2">
    <source>
        <dbReference type="ARBA" id="ARBA00022621"/>
    </source>
</evidence>
<sequence length="135" mass="15679">MEIVAWSDSLSLGISKVDEQHKRLIQMMEELDEAIRKNQGADAVEDVLTNLFNYAQAHFAVEEELFRKHKYPEMALHELEHQRFIAKAFAFKERLGSNKPGLALELLNFLSSWVLNHIELTDKRYAKYLRDCGVS</sequence>
<reference evidence="6 7" key="1">
    <citation type="submission" date="2019-04" db="EMBL/GenBank/DDBJ databases">
        <title>Geobacter oryzae sp. nov., ferric-reducing bacteria isolated from paddy soil.</title>
        <authorList>
            <person name="Xu Z."/>
            <person name="Masuda Y."/>
            <person name="Itoh H."/>
            <person name="Senoo K."/>
        </authorList>
    </citation>
    <scope>NUCLEOTIDE SEQUENCE [LARGE SCALE GENOMIC DNA]</scope>
    <source>
        <strain evidence="6 7">Red111</strain>
    </source>
</reference>
<dbReference type="NCBIfam" id="TIGR02481">
    <property type="entry name" value="hemeryth_dom"/>
    <property type="match status" value="1"/>
</dbReference>
<dbReference type="InterPro" id="IPR016131">
    <property type="entry name" value="Haemerythrin_Fe_BS"/>
</dbReference>
<keyword evidence="4" id="KW-0408">Iron</keyword>
<keyword evidence="7" id="KW-1185">Reference proteome</keyword>
<dbReference type="AlphaFoldDB" id="A0A4S1CF75"/>
<evidence type="ECO:0000259" key="5">
    <source>
        <dbReference type="Pfam" id="PF01814"/>
    </source>
</evidence>
<evidence type="ECO:0000313" key="7">
    <source>
        <dbReference type="Proteomes" id="UP000306416"/>
    </source>
</evidence>
<protein>
    <submittedName>
        <fullName evidence="6">Bacteriohemerythrin</fullName>
    </submittedName>
</protein>
<dbReference type="InterPro" id="IPR050669">
    <property type="entry name" value="Hemerythrin"/>
</dbReference>
<dbReference type="PANTHER" id="PTHR37164:SF1">
    <property type="entry name" value="BACTERIOHEMERYTHRIN"/>
    <property type="match status" value="1"/>
</dbReference>
<dbReference type="RefSeq" id="WP_135871538.1">
    <property type="nucleotide sequence ID" value="NZ_SRSC01000003.1"/>
</dbReference>
<dbReference type="PANTHER" id="PTHR37164">
    <property type="entry name" value="BACTERIOHEMERYTHRIN"/>
    <property type="match status" value="1"/>
</dbReference>
<evidence type="ECO:0000256" key="3">
    <source>
        <dbReference type="ARBA" id="ARBA00022723"/>
    </source>
</evidence>
<dbReference type="InterPro" id="IPR012827">
    <property type="entry name" value="Hemerythrin_metal-bd"/>
</dbReference>
<comment type="caution">
    <text evidence="6">The sequence shown here is derived from an EMBL/GenBank/DDBJ whole genome shotgun (WGS) entry which is preliminary data.</text>
</comment>
<dbReference type="Gene3D" id="1.20.120.50">
    <property type="entry name" value="Hemerythrin-like"/>
    <property type="match status" value="1"/>
</dbReference>
<dbReference type="Proteomes" id="UP000306416">
    <property type="component" value="Unassembled WGS sequence"/>
</dbReference>
<dbReference type="SUPFAM" id="SSF47188">
    <property type="entry name" value="Hemerythrin-like"/>
    <property type="match status" value="1"/>
</dbReference>
<dbReference type="CDD" id="cd12107">
    <property type="entry name" value="Hemerythrin"/>
    <property type="match status" value="1"/>
</dbReference>
<proteinExistence type="inferred from homology"/>
<dbReference type="InterPro" id="IPR035938">
    <property type="entry name" value="Hemerythrin-like_sf"/>
</dbReference>
<dbReference type="EMBL" id="SRSC01000003">
    <property type="protein sequence ID" value="TGU71710.1"/>
    <property type="molecule type" value="Genomic_DNA"/>
</dbReference>
<gene>
    <name evidence="6" type="ORF">E4633_15520</name>
</gene>
<dbReference type="NCBIfam" id="NF033749">
    <property type="entry name" value="bact_hemeryth"/>
    <property type="match status" value="1"/>
</dbReference>